<organism evidence="2 3">
    <name type="scientific">Catharus ustulatus</name>
    <name type="common">Russet-backed thrush</name>
    <name type="synonym">Hylocichla ustulatus</name>
    <dbReference type="NCBI Taxonomy" id="91951"/>
    <lineage>
        <taxon>Eukaryota</taxon>
        <taxon>Metazoa</taxon>
        <taxon>Chordata</taxon>
        <taxon>Craniata</taxon>
        <taxon>Vertebrata</taxon>
        <taxon>Euteleostomi</taxon>
        <taxon>Archelosauria</taxon>
        <taxon>Archosauria</taxon>
        <taxon>Dinosauria</taxon>
        <taxon>Saurischia</taxon>
        <taxon>Theropoda</taxon>
        <taxon>Coelurosauria</taxon>
        <taxon>Aves</taxon>
        <taxon>Neognathae</taxon>
        <taxon>Neoaves</taxon>
        <taxon>Telluraves</taxon>
        <taxon>Australaves</taxon>
        <taxon>Passeriformes</taxon>
        <taxon>Turdidae</taxon>
        <taxon>Catharus</taxon>
    </lineage>
</organism>
<dbReference type="AlphaFoldDB" id="A0A8C3V1K1"/>
<evidence type="ECO:0000313" key="2">
    <source>
        <dbReference type="Ensembl" id="ENSCUSP00005021777.1"/>
    </source>
</evidence>
<accession>A0A8C3V1K1</accession>
<keyword evidence="3" id="KW-1185">Reference proteome</keyword>
<feature type="region of interest" description="Disordered" evidence="1">
    <location>
        <begin position="97"/>
        <end position="119"/>
    </location>
</feature>
<reference evidence="2" key="1">
    <citation type="submission" date="2020-10" db="EMBL/GenBank/DDBJ databases">
        <title>Catharus ustulatus (Swainson's thrush) genome, bCatUst1, primary haplotype v2.</title>
        <authorList>
            <person name="Delmore K."/>
            <person name="Vafadar M."/>
            <person name="Formenti G."/>
            <person name="Chow W."/>
            <person name="Pelan S."/>
            <person name="Howe K."/>
            <person name="Rhie A."/>
            <person name="Mountcastle J."/>
            <person name="Haase B."/>
            <person name="Fedrigo O."/>
            <person name="Jarvis E.D."/>
        </authorList>
    </citation>
    <scope>NUCLEOTIDE SEQUENCE [LARGE SCALE GENOMIC DNA]</scope>
</reference>
<reference evidence="2" key="3">
    <citation type="submission" date="2025-09" db="UniProtKB">
        <authorList>
            <consortium name="Ensembl"/>
        </authorList>
    </citation>
    <scope>IDENTIFICATION</scope>
</reference>
<dbReference type="Proteomes" id="UP000694563">
    <property type="component" value="Chromosome 11"/>
</dbReference>
<sequence>TQFISYSALEFILGGTVSPEPCSAPAAAAVPCLSSPALQPGCCVSSSDSGTLLSITQGRCTPSNSQGLRRALLPPRTKTTKSQLRRECCDPTLVSCHGPTPARVTTPSQGTKPKPPSLA</sequence>
<evidence type="ECO:0000256" key="1">
    <source>
        <dbReference type="SAM" id="MobiDB-lite"/>
    </source>
</evidence>
<evidence type="ECO:0000313" key="3">
    <source>
        <dbReference type="Proteomes" id="UP000694563"/>
    </source>
</evidence>
<reference evidence="2" key="2">
    <citation type="submission" date="2025-08" db="UniProtKB">
        <authorList>
            <consortium name="Ensembl"/>
        </authorList>
    </citation>
    <scope>IDENTIFICATION</scope>
</reference>
<protein>
    <submittedName>
        <fullName evidence="2">Uncharacterized protein</fullName>
    </submittedName>
</protein>
<proteinExistence type="predicted"/>
<name>A0A8C3V1K1_CATUS</name>
<dbReference type="Ensembl" id="ENSCUST00005022560.1">
    <property type="protein sequence ID" value="ENSCUSP00005021777.1"/>
    <property type="gene ID" value="ENSCUSG00005013816.1"/>
</dbReference>